<organism evidence="4 5">
    <name type="scientific">Cypionkella aquatica</name>
    <dbReference type="NCBI Taxonomy" id="1756042"/>
    <lineage>
        <taxon>Bacteria</taxon>
        <taxon>Pseudomonadati</taxon>
        <taxon>Pseudomonadota</taxon>
        <taxon>Alphaproteobacteria</taxon>
        <taxon>Rhodobacterales</taxon>
        <taxon>Paracoccaceae</taxon>
        <taxon>Cypionkella</taxon>
    </lineage>
</organism>
<dbReference type="Pfam" id="PF00216">
    <property type="entry name" value="Bac_DNA_binding"/>
    <property type="match status" value="1"/>
</dbReference>
<feature type="compositionally biased region" description="Low complexity" evidence="3">
    <location>
        <begin position="156"/>
        <end position="167"/>
    </location>
</feature>
<comment type="caution">
    <text evidence="4">The sequence shown here is derived from an EMBL/GenBank/DDBJ whole genome shotgun (WGS) entry which is preliminary data.</text>
</comment>
<dbReference type="Proteomes" id="UP001157355">
    <property type="component" value="Unassembled WGS sequence"/>
</dbReference>
<name>A0AA37U6J9_9RHOB</name>
<dbReference type="GO" id="GO:0030527">
    <property type="term" value="F:structural constituent of chromatin"/>
    <property type="evidence" value="ECO:0007669"/>
    <property type="project" value="InterPro"/>
</dbReference>
<reference evidence="4 5" key="1">
    <citation type="journal article" date="2014" name="Int. J. Syst. Evol. Microbiol.">
        <title>Complete genome sequence of Corynebacterium casei LMG S-19264T (=DSM 44701T), isolated from a smear-ripened cheese.</title>
        <authorList>
            <consortium name="US DOE Joint Genome Institute (JGI-PGF)"/>
            <person name="Walter F."/>
            <person name="Albersmeier A."/>
            <person name="Kalinowski J."/>
            <person name="Ruckert C."/>
        </authorList>
    </citation>
    <scope>NUCLEOTIDE SEQUENCE [LARGE SCALE GENOMIC DNA]</scope>
    <source>
        <strain evidence="4 5">NBRC 111766</strain>
    </source>
</reference>
<feature type="region of interest" description="Disordered" evidence="3">
    <location>
        <begin position="1"/>
        <end position="50"/>
    </location>
</feature>
<proteinExistence type="inferred from homology"/>
<dbReference type="SUPFAM" id="SSF47729">
    <property type="entry name" value="IHF-like DNA-binding proteins"/>
    <property type="match status" value="1"/>
</dbReference>
<sequence length="167" mass="17166">MATKPAAAKSSSAAPKTTPKAAAKPAAKSPAPRKAYVAKTATKVAPESAEPKEVVMNKVVEIAGAEAGDAVKIVAQMKVKDLIDRVAAASDHNKKDVRAIVEATLAALGRALEAGEVMNLPPFGKIRIANQKADASGQMMTLKLRRGGEKKPGKNASEALAEASEAS</sequence>
<evidence type="ECO:0000256" key="1">
    <source>
        <dbReference type="ARBA" id="ARBA00010529"/>
    </source>
</evidence>
<dbReference type="Gene3D" id="4.10.520.10">
    <property type="entry name" value="IHF-like DNA-binding proteins"/>
    <property type="match status" value="1"/>
</dbReference>
<feature type="compositionally biased region" description="Low complexity" evidence="3">
    <location>
        <begin position="1"/>
        <end position="45"/>
    </location>
</feature>
<feature type="region of interest" description="Disordered" evidence="3">
    <location>
        <begin position="145"/>
        <end position="167"/>
    </location>
</feature>
<dbReference type="EMBL" id="BSPP01000010">
    <property type="protein sequence ID" value="GLS87730.1"/>
    <property type="molecule type" value="Genomic_DNA"/>
</dbReference>
<protein>
    <recommendedName>
        <fullName evidence="6">DNA-binding protein</fullName>
    </recommendedName>
</protein>
<evidence type="ECO:0000313" key="4">
    <source>
        <dbReference type="EMBL" id="GLS87730.1"/>
    </source>
</evidence>
<dbReference type="AlphaFoldDB" id="A0AA37U6J9"/>
<dbReference type="InterPro" id="IPR010992">
    <property type="entry name" value="IHF-like_DNA-bd_dom_sf"/>
</dbReference>
<evidence type="ECO:0008006" key="6">
    <source>
        <dbReference type="Google" id="ProtNLM"/>
    </source>
</evidence>
<evidence type="ECO:0000256" key="2">
    <source>
        <dbReference type="ARBA" id="ARBA00023125"/>
    </source>
</evidence>
<comment type="similarity">
    <text evidence="1">Belongs to the bacterial histone-like protein family.</text>
</comment>
<dbReference type="RefSeq" id="WP_284325904.1">
    <property type="nucleotide sequence ID" value="NZ_BSPP01000010.1"/>
</dbReference>
<dbReference type="InterPro" id="IPR000119">
    <property type="entry name" value="Hist_DNA-bd"/>
</dbReference>
<evidence type="ECO:0000256" key="3">
    <source>
        <dbReference type="SAM" id="MobiDB-lite"/>
    </source>
</evidence>
<accession>A0AA37U6J9</accession>
<dbReference type="GO" id="GO:0003677">
    <property type="term" value="F:DNA binding"/>
    <property type="evidence" value="ECO:0007669"/>
    <property type="project" value="UniProtKB-KW"/>
</dbReference>
<keyword evidence="2" id="KW-0238">DNA-binding</keyword>
<gene>
    <name evidence="4" type="ORF">GCM10010873_27040</name>
</gene>
<keyword evidence="5" id="KW-1185">Reference proteome</keyword>
<evidence type="ECO:0000313" key="5">
    <source>
        <dbReference type="Proteomes" id="UP001157355"/>
    </source>
</evidence>